<name>A0A559IEJ9_9BACL</name>
<keyword evidence="2" id="KW-1185">Reference proteome</keyword>
<accession>A0A559IEJ9</accession>
<sequence>MLEGIHFAYDGVYSVDMGLLNCQVDGGMFEETFLPTRSITEAKISGRDKPYFQSLDVEPLRFGLTFAFEHGYTEKLLRDVARWLYQPYYKPFYTIDNPNRVFYCMAEGDSQLFHNGIKQGYITVTMRCDSPYSYTQKTLKEDMKFDSTKLTKTGAENTFNSGMGSMQNIEIINGAMGVRRKATNWTQYAGQKWSDII</sequence>
<evidence type="ECO:0000313" key="1">
    <source>
        <dbReference type="EMBL" id="TVX86081.1"/>
    </source>
</evidence>
<reference evidence="1 2" key="1">
    <citation type="submission" date="2019-07" db="EMBL/GenBank/DDBJ databases">
        <authorList>
            <person name="Kim J."/>
        </authorList>
    </citation>
    <scope>NUCLEOTIDE SEQUENCE [LARGE SCALE GENOMIC DNA]</scope>
    <source>
        <strain evidence="1 2">N4</strain>
    </source>
</reference>
<dbReference type="RefSeq" id="WP_144994897.1">
    <property type="nucleotide sequence ID" value="NZ_VNJK01000006.1"/>
</dbReference>
<comment type="caution">
    <text evidence="1">The sequence shown here is derived from an EMBL/GenBank/DDBJ whole genome shotgun (WGS) entry which is preliminary data.</text>
</comment>
<organism evidence="1 2">
    <name type="scientific">Paenibacillus agilis</name>
    <dbReference type="NCBI Taxonomy" id="3020863"/>
    <lineage>
        <taxon>Bacteria</taxon>
        <taxon>Bacillati</taxon>
        <taxon>Bacillota</taxon>
        <taxon>Bacilli</taxon>
        <taxon>Bacillales</taxon>
        <taxon>Paenibacillaceae</taxon>
        <taxon>Paenibacillus</taxon>
    </lineage>
</organism>
<evidence type="ECO:0000313" key="2">
    <source>
        <dbReference type="Proteomes" id="UP000318102"/>
    </source>
</evidence>
<dbReference type="AlphaFoldDB" id="A0A559IEJ9"/>
<dbReference type="EMBL" id="VNJK01000006">
    <property type="protein sequence ID" value="TVX86081.1"/>
    <property type="molecule type" value="Genomic_DNA"/>
</dbReference>
<dbReference type="Gene3D" id="2.40.30.200">
    <property type="match status" value="1"/>
</dbReference>
<protein>
    <submittedName>
        <fullName evidence="1">Phage tail protein</fullName>
    </submittedName>
</protein>
<gene>
    <name evidence="1" type="ORF">FPZ44_24400</name>
</gene>
<dbReference type="Proteomes" id="UP000318102">
    <property type="component" value="Unassembled WGS sequence"/>
</dbReference>
<dbReference type="OrthoDB" id="2731856at2"/>
<proteinExistence type="predicted"/>